<reference evidence="2 3" key="1">
    <citation type="journal article" date="2023" name="IMA Fungus">
        <title>Comparative genomic study of the Penicillium genus elucidates a diverse pangenome and 15 lateral gene transfer events.</title>
        <authorList>
            <person name="Petersen C."/>
            <person name="Sorensen T."/>
            <person name="Nielsen M.R."/>
            <person name="Sondergaard T.E."/>
            <person name="Sorensen J.L."/>
            <person name="Fitzpatrick D.A."/>
            <person name="Frisvad J.C."/>
            <person name="Nielsen K.L."/>
        </authorList>
    </citation>
    <scope>NUCLEOTIDE SEQUENCE [LARGE SCALE GENOMIC DNA]</scope>
    <source>
        <strain evidence="2 3">IBT 35679</strain>
    </source>
</reference>
<dbReference type="GO" id="GO:0005576">
    <property type="term" value="C:extracellular region"/>
    <property type="evidence" value="ECO:0007669"/>
    <property type="project" value="TreeGrafter"/>
</dbReference>
<comment type="caution">
    <text evidence="2">The sequence shown here is derived from an EMBL/GenBank/DDBJ whole genome shotgun (WGS) entry which is preliminary data.</text>
</comment>
<keyword evidence="1" id="KW-0732">Signal</keyword>
<dbReference type="PANTHER" id="PTHR38123:SF3">
    <property type="entry name" value="ANTIGENIC CELL WALL GALACTOMANNOPROTEIN"/>
    <property type="match status" value="1"/>
</dbReference>
<dbReference type="Proteomes" id="UP001220324">
    <property type="component" value="Unassembled WGS sequence"/>
</dbReference>
<dbReference type="AlphaFoldDB" id="A0AAD6CKM1"/>
<dbReference type="Pfam" id="PF12296">
    <property type="entry name" value="HsbA"/>
    <property type="match status" value="1"/>
</dbReference>
<feature type="chain" id="PRO_5042016148" evidence="1">
    <location>
        <begin position="20"/>
        <end position="172"/>
    </location>
</feature>
<evidence type="ECO:0000256" key="1">
    <source>
        <dbReference type="SAM" id="SignalP"/>
    </source>
</evidence>
<evidence type="ECO:0000313" key="2">
    <source>
        <dbReference type="EMBL" id="KAJ5525236.1"/>
    </source>
</evidence>
<dbReference type="InterPro" id="IPR021054">
    <property type="entry name" value="Cell_wall_mannoprotein_1"/>
</dbReference>
<evidence type="ECO:0000313" key="3">
    <source>
        <dbReference type="Proteomes" id="UP001220324"/>
    </source>
</evidence>
<accession>A0AAD6CKM1</accession>
<organism evidence="2 3">
    <name type="scientific">Penicillium frequentans</name>
    <dbReference type="NCBI Taxonomy" id="3151616"/>
    <lineage>
        <taxon>Eukaryota</taxon>
        <taxon>Fungi</taxon>
        <taxon>Dikarya</taxon>
        <taxon>Ascomycota</taxon>
        <taxon>Pezizomycotina</taxon>
        <taxon>Eurotiomycetes</taxon>
        <taxon>Eurotiomycetidae</taxon>
        <taxon>Eurotiales</taxon>
        <taxon>Aspergillaceae</taxon>
        <taxon>Penicillium</taxon>
    </lineage>
</organism>
<gene>
    <name evidence="2" type="ORF">N7494_011886</name>
</gene>
<feature type="signal peptide" evidence="1">
    <location>
        <begin position="1"/>
        <end position="19"/>
    </location>
</feature>
<dbReference type="EMBL" id="JAQIZZ010000008">
    <property type="protein sequence ID" value="KAJ5525236.1"/>
    <property type="molecule type" value="Genomic_DNA"/>
</dbReference>
<keyword evidence="3" id="KW-1185">Reference proteome</keyword>
<dbReference type="PANTHER" id="PTHR38123">
    <property type="entry name" value="CELL WALL SERINE-THREONINE-RICH GALACTOMANNOPROTEIN MP1 (AFU_ORTHOLOGUE AFUA_4G03240)"/>
    <property type="match status" value="1"/>
</dbReference>
<proteinExistence type="predicted"/>
<name>A0AAD6CKM1_9EURO</name>
<protein>
    <submittedName>
        <fullName evidence="2">Uncharacterized protein</fullName>
    </submittedName>
</protein>
<sequence>MLLKHLFLLVAITASNVSAIANSQQTVDGINVLTKKTLATKQAIDNYNGGFTGALLVAKSIYTAHMTSENIRKNMDSSDPFDGEDGDRTMDAYHQFAPVLLDTLRAGQQKAPLFRTSGVAYPAQAMISNLYNEKGRFEDSMHGQLSSNHSLMIKPSVDIIDREFKKTLDAFS</sequence>